<feature type="compositionally biased region" description="Basic and acidic residues" evidence="1">
    <location>
        <begin position="425"/>
        <end position="440"/>
    </location>
</feature>
<feature type="region of interest" description="Disordered" evidence="1">
    <location>
        <begin position="695"/>
        <end position="748"/>
    </location>
</feature>
<organism evidence="2 3">
    <name type="scientific">Lupinus luteus</name>
    <name type="common">European yellow lupine</name>
    <dbReference type="NCBI Taxonomy" id="3873"/>
    <lineage>
        <taxon>Eukaryota</taxon>
        <taxon>Viridiplantae</taxon>
        <taxon>Streptophyta</taxon>
        <taxon>Embryophyta</taxon>
        <taxon>Tracheophyta</taxon>
        <taxon>Spermatophyta</taxon>
        <taxon>Magnoliopsida</taxon>
        <taxon>eudicotyledons</taxon>
        <taxon>Gunneridae</taxon>
        <taxon>Pentapetalae</taxon>
        <taxon>rosids</taxon>
        <taxon>fabids</taxon>
        <taxon>Fabales</taxon>
        <taxon>Fabaceae</taxon>
        <taxon>Papilionoideae</taxon>
        <taxon>50 kb inversion clade</taxon>
        <taxon>genistoids sensu lato</taxon>
        <taxon>core genistoids</taxon>
        <taxon>Genisteae</taxon>
        <taxon>Lupinus</taxon>
    </lineage>
</organism>
<feature type="region of interest" description="Disordered" evidence="1">
    <location>
        <begin position="608"/>
        <end position="639"/>
    </location>
</feature>
<sequence length="813" mass="94113">MREQIDQVVLGSLSSPPSDCDLPKGRSILVEDSTVERRPSMDAKRPRSRDSDVIIQIKVLESSDDCSGSGNSIVMDTSLEGESAVGNNKNILKSSSEHDDVLSEDQLEDVKKSEGSSFKERNGLILGVDEVKHQDQADQYSEDTSQVPETDIKVEKGIVVGTGSADPCWIESELSLGNQELSLTSYSDSDSEATGNSVHDDSEKVRHSLRMQSVNSVTDMKEYLPLYSKNSENDRFNRIPANGPYYSRNTGPSQKEWRHQSGGNDSISDFNRHIENDNAVSAIRMSSKRGLSLSAHQFIHYDRYKERVQDFCSRKRRDVSYNRETHQSCYFDGETFVDDLVQTARTKYSYGEERESFRENTNQYDRRNVDERNHFFEPRSPMEHSQDRERDWYHADWGYSADELSPHSYREPRQFLRKHPSFPAKGRDLQRRRTNEKSHFRDRSYNDDFYECESEFPHIDRNWEKSDRRGRHHDRPPLVSDNSCWQIEDKCPKYTHQRTSNYRYRRESSTDSGSNYVHDTRVNENFGDCKRHKHATENRGSDWPYGYTDAAKDEDFIFSPVEEYQFYRSPSDVLNWTEDETIYRYRETHAASLRAVVQIDDRKMQHDQLNMPRRGSESCLKGSSKIMSRGKHGQATQRCRKSADFVNGEGKSYARSSGVLCNGRLENVDRVIIPKKRKATVSFDESHEKWLQNLQDKRQEEDSNIEGHIVTEGSYEKASVSRRDISEGVTPNDSVKKRMSQNGNSSDQLIGVYDNQRILDSLAKMEKRRERFKQPMAMKKEAEESLKSNNDSVIDAGEMKQYRPARKRQWVGS</sequence>
<gene>
    <name evidence="2" type="ORF">LLUT_LOCUS2028</name>
</gene>
<proteinExistence type="predicted"/>
<evidence type="ECO:0000313" key="2">
    <source>
        <dbReference type="EMBL" id="CAL0300968.1"/>
    </source>
</evidence>
<evidence type="ECO:0000313" key="3">
    <source>
        <dbReference type="Proteomes" id="UP001497480"/>
    </source>
</evidence>
<dbReference type="AlphaFoldDB" id="A0AAV1VW16"/>
<dbReference type="PANTHER" id="PTHR36884:SF4">
    <property type="entry name" value="FIP1[III]-LIKE PROTEIN"/>
    <property type="match status" value="1"/>
</dbReference>
<dbReference type="Proteomes" id="UP001497480">
    <property type="component" value="Unassembled WGS sequence"/>
</dbReference>
<dbReference type="EMBL" id="CAXHTB010000002">
    <property type="protein sequence ID" value="CAL0300968.1"/>
    <property type="molecule type" value="Genomic_DNA"/>
</dbReference>
<evidence type="ECO:0008006" key="4">
    <source>
        <dbReference type="Google" id="ProtNLM"/>
    </source>
</evidence>
<feature type="region of interest" description="Disordered" evidence="1">
    <location>
        <begin position="419"/>
        <end position="440"/>
    </location>
</feature>
<dbReference type="PANTHER" id="PTHR36884">
    <property type="entry name" value="FIP1[III]-LIKE PROTEIN"/>
    <property type="match status" value="1"/>
</dbReference>
<feature type="region of interest" description="Disordered" evidence="1">
    <location>
        <begin position="234"/>
        <end position="271"/>
    </location>
</feature>
<reference evidence="2 3" key="1">
    <citation type="submission" date="2024-03" db="EMBL/GenBank/DDBJ databases">
        <authorList>
            <person name="Martinez-Hernandez J."/>
        </authorList>
    </citation>
    <scope>NUCLEOTIDE SEQUENCE [LARGE SCALE GENOMIC DNA]</scope>
</reference>
<dbReference type="InterPro" id="IPR044976">
    <property type="entry name" value="FIPS5/FIPS3-like"/>
</dbReference>
<feature type="compositionally biased region" description="Basic residues" evidence="1">
    <location>
        <begin position="803"/>
        <end position="813"/>
    </location>
</feature>
<feature type="compositionally biased region" description="Basic and acidic residues" evidence="1">
    <location>
        <begin position="34"/>
        <end position="50"/>
    </location>
</feature>
<feature type="region of interest" description="Disordered" evidence="1">
    <location>
        <begin position="771"/>
        <end position="813"/>
    </location>
</feature>
<feature type="compositionally biased region" description="Basic and acidic residues" evidence="1">
    <location>
        <begin position="771"/>
        <end position="786"/>
    </location>
</feature>
<protein>
    <recommendedName>
        <fullName evidence="4">FIP1[III]-like protein</fullName>
    </recommendedName>
</protein>
<feature type="compositionally biased region" description="Polar residues" evidence="1">
    <location>
        <begin position="185"/>
        <end position="197"/>
    </location>
</feature>
<name>A0AAV1VW16_LUPLU</name>
<feature type="region of interest" description="Disordered" evidence="1">
    <location>
        <begin position="185"/>
        <end position="204"/>
    </location>
</feature>
<feature type="region of interest" description="Disordered" evidence="1">
    <location>
        <begin position="1"/>
        <end position="50"/>
    </location>
</feature>
<comment type="caution">
    <text evidence="2">The sequence shown here is derived from an EMBL/GenBank/DDBJ whole genome shotgun (WGS) entry which is preliminary data.</text>
</comment>
<dbReference type="GO" id="GO:0006397">
    <property type="term" value="P:mRNA processing"/>
    <property type="evidence" value="ECO:0007669"/>
    <property type="project" value="InterPro"/>
</dbReference>
<accession>A0AAV1VW16</accession>
<keyword evidence="3" id="KW-1185">Reference proteome</keyword>
<evidence type="ECO:0000256" key="1">
    <source>
        <dbReference type="SAM" id="MobiDB-lite"/>
    </source>
</evidence>